<evidence type="ECO:0000256" key="4">
    <source>
        <dbReference type="ARBA" id="ARBA00022679"/>
    </source>
</evidence>
<evidence type="ECO:0000256" key="6">
    <source>
        <dbReference type="ARBA" id="ARBA00023015"/>
    </source>
</evidence>
<dbReference type="PIRSF" id="PIRSF000774">
    <property type="entry name" value="RpoN"/>
    <property type="match status" value="1"/>
</dbReference>
<evidence type="ECO:0000256" key="9">
    <source>
        <dbReference type="ARBA" id="ARBA00023163"/>
    </source>
</evidence>
<dbReference type="PRINTS" id="PR00045">
    <property type="entry name" value="SIGMA54FCT"/>
</dbReference>
<dbReference type="PROSITE" id="PS00718">
    <property type="entry name" value="SIGMA54_2"/>
    <property type="match status" value="1"/>
</dbReference>
<dbReference type="NCBIfam" id="TIGR02395">
    <property type="entry name" value="rpoN_sigma"/>
    <property type="match status" value="1"/>
</dbReference>
<evidence type="ECO:0000256" key="8">
    <source>
        <dbReference type="ARBA" id="ARBA00023125"/>
    </source>
</evidence>
<proteinExistence type="inferred from homology"/>
<sequence>MKHTVRAQLAQTVNLTPQLLQSIRLLQLTAPQLEMELRQALERNPMLEPDDADEIGETGLEHEAELEAAALEAAAFDELPDAVYLSGGATGGGDDDACARIAETGSSDYRLRLLQELAFAWNERDLRLAQWWLDHSDERGFLERPTAALAADGALALDVDATELEAVRQRLLHGDWPGVAAAGAAECLLAQLLKTPDDATRTLAARILDERIDALAAHDHAALAAALKVDTAQVECAIALILSLRPSAVEEPAEADLGHVIPDVSVRFLGGAWRVALNGRAAPRIRLAAHCEQALAGAPGEHGVLRGLLDEARWLIRGIAMRNDTLLRTTQVLVERQRGFLERGEEAIAPLTLREVADAIGMHESTVSRITSGKYIQTPRGTFELKRLFAVRLDGAEVSGAAVKAMVKRLIDAEPGHAPLADDVIAGLLARRGVRIARRTVAKYRDQLSIPSARLRCKPALAA</sequence>
<dbReference type="InterPro" id="IPR001387">
    <property type="entry name" value="Cro/C1-type_HTH"/>
</dbReference>
<reference evidence="12 13" key="1">
    <citation type="journal article" date="2016" name="Int. J. Syst. Evol. Microbiol.">
        <title>Lysobacter erysipheiresistens sp. nov., an antagonist of powdery mildew, isolated from tobacco-cultivated soil.</title>
        <authorList>
            <person name="Xie B."/>
            <person name="Li T."/>
            <person name="Lin X."/>
            <person name="Wang C.J."/>
            <person name="Chen Y.J."/>
            <person name="Liu W.J."/>
            <person name="Zhao Z.W."/>
        </authorList>
    </citation>
    <scope>NUCLEOTIDE SEQUENCE [LARGE SCALE GENOMIC DNA]</scope>
    <source>
        <strain evidence="12 13">RS-LYSO-3</strain>
    </source>
</reference>
<dbReference type="Pfam" id="PF04963">
    <property type="entry name" value="Sigma54_CBD"/>
    <property type="match status" value="1"/>
</dbReference>
<comment type="function">
    <text evidence="10">Sigma factors are initiation factors that promote the attachment of RNA polymerase to specific initiation sites and are then released.</text>
</comment>
<dbReference type="InterPro" id="IPR000394">
    <property type="entry name" value="RNA_pol_sigma_54"/>
</dbReference>
<evidence type="ECO:0000313" key="13">
    <source>
        <dbReference type="Proteomes" id="UP001355056"/>
    </source>
</evidence>
<dbReference type="Pfam" id="PF00309">
    <property type="entry name" value="Sigma54_AID"/>
    <property type="match status" value="1"/>
</dbReference>
<evidence type="ECO:0000256" key="2">
    <source>
        <dbReference type="ARBA" id="ARBA00019942"/>
    </source>
</evidence>
<protein>
    <recommendedName>
        <fullName evidence="2 10">RNA polymerase sigma-54 factor</fullName>
    </recommendedName>
</protein>
<evidence type="ECO:0000256" key="3">
    <source>
        <dbReference type="ARBA" id="ARBA00022478"/>
    </source>
</evidence>
<dbReference type="Pfam" id="PF04552">
    <property type="entry name" value="Sigma54_DBD"/>
    <property type="match status" value="1"/>
</dbReference>
<comment type="caution">
    <text evidence="12">The sequence shown here is derived from an EMBL/GenBank/DDBJ whole genome shotgun (WGS) entry which is preliminary data.</text>
</comment>
<feature type="domain" description="HTH cro/C1-type" evidence="11">
    <location>
        <begin position="351"/>
        <end position="375"/>
    </location>
</feature>
<dbReference type="PROSITE" id="PS00717">
    <property type="entry name" value="SIGMA54_1"/>
    <property type="match status" value="1"/>
</dbReference>
<evidence type="ECO:0000256" key="7">
    <source>
        <dbReference type="ARBA" id="ARBA00023082"/>
    </source>
</evidence>
<dbReference type="RefSeq" id="WP_332618004.1">
    <property type="nucleotide sequence ID" value="NZ_JAXGFP010000007.1"/>
</dbReference>
<keyword evidence="6 10" id="KW-0805">Transcription regulation</keyword>
<dbReference type="InterPro" id="IPR007046">
    <property type="entry name" value="RNA_pol_sigma_54_core-bd"/>
</dbReference>
<keyword evidence="8 10" id="KW-0238">DNA-binding</keyword>
<keyword evidence="5 10" id="KW-0548">Nucleotidyltransferase</keyword>
<evidence type="ECO:0000256" key="1">
    <source>
        <dbReference type="ARBA" id="ARBA00008798"/>
    </source>
</evidence>
<dbReference type="Gene3D" id="1.10.10.1330">
    <property type="entry name" value="RNA polymerase sigma-54 factor, core-binding domain"/>
    <property type="match status" value="1"/>
</dbReference>
<dbReference type="PANTHER" id="PTHR32248:SF4">
    <property type="entry name" value="RNA POLYMERASE SIGMA-54 FACTOR"/>
    <property type="match status" value="1"/>
</dbReference>
<dbReference type="EMBL" id="JAXGFP010000007">
    <property type="protein sequence ID" value="MEG3184974.1"/>
    <property type="molecule type" value="Genomic_DNA"/>
</dbReference>
<organism evidence="12 13">
    <name type="scientific">Novilysobacter erysipheiresistens</name>
    <dbReference type="NCBI Taxonomy" id="1749332"/>
    <lineage>
        <taxon>Bacteria</taxon>
        <taxon>Pseudomonadati</taxon>
        <taxon>Pseudomonadota</taxon>
        <taxon>Gammaproteobacteria</taxon>
        <taxon>Lysobacterales</taxon>
        <taxon>Lysobacteraceae</taxon>
        <taxon>Novilysobacter</taxon>
    </lineage>
</organism>
<evidence type="ECO:0000313" key="12">
    <source>
        <dbReference type="EMBL" id="MEG3184974.1"/>
    </source>
</evidence>
<dbReference type="Proteomes" id="UP001355056">
    <property type="component" value="Unassembled WGS sequence"/>
</dbReference>
<dbReference type="PROSITE" id="PS50044">
    <property type="entry name" value="SIGMA54_3"/>
    <property type="match status" value="1"/>
</dbReference>
<evidence type="ECO:0000259" key="11">
    <source>
        <dbReference type="PROSITE" id="PS50943"/>
    </source>
</evidence>
<keyword evidence="9 10" id="KW-0804">Transcription</keyword>
<dbReference type="InterPro" id="IPR038709">
    <property type="entry name" value="RpoN_core-bd_sf"/>
</dbReference>
<keyword evidence="7 10" id="KW-0731">Sigma factor</keyword>
<name>A0ABU7Z1K0_9GAMM</name>
<gene>
    <name evidence="12" type="primary">rpoN</name>
    <name evidence="12" type="ORF">SNE34_13250</name>
</gene>
<keyword evidence="3 10" id="KW-0240">DNA-directed RNA polymerase</keyword>
<accession>A0ABU7Z1K0</accession>
<evidence type="ECO:0000256" key="10">
    <source>
        <dbReference type="PIRNR" id="PIRNR000774"/>
    </source>
</evidence>
<dbReference type="InterPro" id="IPR007634">
    <property type="entry name" value="RNA_pol_sigma_54_DNA-bd"/>
</dbReference>
<dbReference type="PANTHER" id="PTHR32248">
    <property type="entry name" value="RNA POLYMERASE SIGMA-54 FACTOR"/>
    <property type="match status" value="1"/>
</dbReference>
<comment type="similarity">
    <text evidence="1 10">Belongs to the sigma-54 factor family.</text>
</comment>
<keyword evidence="13" id="KW-1185">Reference proteome</keyword>
<evidence type="ECO:0000256" key="5">
    <source>
        <dbReference type="ARBA" id="ARBA00022695"/>
    </source>
</evidence>
<dbReference type="Gene3D" id="1.10.10.60">
    <property type="entry name" value="Homeodomain-like"/>
    <property type="match status" value="1"/>
</dbReference>
<dbReference type="PROSITE" id="PS50943">
    <property type="entry name" value="HTH_CROC1"/>
    <property type="match status" value="1"/>
</dbReference>
<keyword evidence="4 10" id="KW-0808">Transferase</keyword>